<name>K6XNM8_9ALTE</name>
<dbReference type="Proteomes" id="UP000006334">
    <property type="component" value="Unassembled WGS sequence"/>
</dbReference>
<keyword evidence="5" id="KW-0732">Signal</keyword>
<dbReference type="eggNOG" id="COG2885">
    <property type="taxonomic scope" value="Bacteria"/>
</dbReference>
<dbReference type="SUPFAM" id="SSF103088">
    <property type="entry name" value="OmpA-like"/>
    <property type="match status" value="1"/>
</dbReference>
<feature type="domain" description="OmpA-like" evidence="6">
    <location>
        <begin position="191"/>
        <end position="306"/>
    </location>
</feature>
<comment type="caution">
    <text evidence="7">The sequence shown here is derived from an EMBL/GenBank/DDBJ whole genome shotgun (WGS) entry which is preliminary data.</text>
</comment>
<dbReference type="Gene3D" id="3.30.1330.60">
    <property type="entry name" value="OmpA-like domain"/>
    <property type="match status" value="1"/>
</dbReference>
<keyword evidence="3" id="KW-0998">Cell outer membrane</keyword>
<gene>
    <name evidence="7" type="ORF">GLIP_0635</name>
</gene>
<dbReference type="Pfam" id="PF00691">
    <property type="entry name" value="OmpA"/>
    <property type="match status" value="1"/>
</dbReference>
<keyword evidence="2 4" id="KW-0472">Membrane</keyword>
<dbReference type="PROSITE" id="PS51123">
    <property type="entry name" value="OMPA_2"/>
    <property type="match status" value="1"/>
</dbReference>
<feature type="signal peptide" evidence="5">
    <location>
        <begin position="1"/>
        <end position="23"/>
    </location>
</feature>
<dbReference type="GO" id="GO:0009279">
    <property type="term" value="C:cell outer membrane"/>
    <property type="evidence" value="ECO:0007669"/>
    <property type="project" value="UniProtKB-SubCell"/>
</dbReference>
<feature type="chain" id="PRO_5003900465" evidence="5">
    <location>
        <begin position="24"/>
        <end position="306"/>
    </location>
</feature>
<reference evidence="7 8" key="1">
    <citation type="journal article" date="2017" name="Antonie Van Leeuwenhoek">
        <title>Rhizobium rhizosphaerae sp. nov., a novel species isolated from rice rhizosphere.</title>
        <authorList>
            <person name="Zhao J.J."/>
            <person name="Zhang J."/>
            <person name="Zhang R.J."/>
            <person name="Zhang C.W."/>
            <person name="Yin H.Q."/>
            <person name="Zhang X.X."/>
        </authorList>
    </citation>
    <scope>NUCLEOTIDE SEQUENCE [LARGE SCALE GENOMIC DNA]</scope>
    <source>
        <strain evidence="7 8">E3</strain>
    </source>
</reference>
<evidence type="ECO:0000256" key="3">
    <source>
        <dbReference type="ARBA" id="ARBA00023237"/>
    </source>
</evidence>
<dbReference type="InterPro" id="IPR006665">
    <property type="entry name" value="OmpA-like"/>
</dbReference>
<dbReference type="CDD" id="cd07185">
    <property type="entry name" value="OmpA_C-like"/>
    <property type="match status" value="1"/>
</dbReference>
<evidence type="ECO:0000256" key="2">
    <source>
        <dbReference type="ARBA" id="ARBA00023136"/>
    </source>
</evidence>
<evidence type="ECO:0000256" key="4">
    <source>
        <dbReference type="PROSITE-ProRule" id="PRU00473"/>
    </source>
</evidence>
<evidence type="ECO:0000313" key="7">
    <source>
        <dbReference type="EMBL" id="GAC13281.1"/>
    </source>
</evidence>
<comment type="subcellular location">
    <subcellularLocation>
        <location evidence="1">Cell outer membrane</location>
    </subcellularLocation>
</comment>
<dbReference type="InterPro" id="IPR006664">
    <property type="entry name" value="OMP_bac"/>
</dbReference>
<evidence type="ECO:0000256" key="1">
    <source>
        <dbReference type="ARBA" id="ARBA00004442"/>
    </source>
</evidence>
<evidence type="ECO:0000313" key="8">
    <source>
        <dbReference type="Proteomes" id="UP000006334"/>
    </source>
</evidence>
<dbReference type="STRING" id="1127673.GLIP_0635"/>
<dbReference type="PANTHER" id="PTHR30329">
    <property type="entry name" value="STATOR ELEMENT OF FLAGELLAR MOTOR COMPLEX"/>
    <property type="match status" value="1"/>
</dbReference>
<dbReference type="EMBL" id="BAEN01000015">
    <property type="protein sequence ID" value="GAC13281.1"/>
    <property type="molecule type" value="Genomic_DNA"/>
</dbReference>
<dbReference type="OrthoDB" id="9792021at2"/>
<protein>
    <submittedName>
        <fullName evidence="7">OmpA-OmpF porin, OOP family</fullName>
    </submittedName>
</protein>
<keyword evidence="8" id="KW-1185">Reference proteome</keyword>
<dbReference type="InterPro" id="IPR036737">
    <property type="entry name" value="OmpA-like_sf"/>
</dbReference>
<dbReference type="RefSeq" id="WP_008843101.1">
    <property type="nucleotide sequence ID" value="NZ_BAEN01000015.1"/>
</dbReference>
<organism evidence="7 8">
    <name type="scientific">Aliiglaciecola lipolytica E3</name>
    <dbReference type="NCBI Taxonomy" id="1127673"/>
    <lineage>
        <taxon>Bacteria</taxon>
        <taxon>Pseudomonadati</taxon>
        <taxon>Pseudomonadota</taxon>
        <taxon>Gammaproteobacteria</taxon>
        <taxon>Alteromonadales</taxon>
        <taxon>Alteromonadaceae</taxon>
        <taxon>Aliiglaciecola</taxon>
    </lineage>
</organism>
<proteinExistence type="predicted"/>
<sequence length="306" mass="34484">MKKHVWISLFATFVIAHSQTIFAAKTVHTDHALVAPYSGSKIYQKDMKQYDEYKVFKGWNKEEKKYVTDTLEGKVTKILYVNPPERSVLELYRNYQNALKKNDIEIIYECNQADMECVNGYVGANLRSKFDLHGIGNKTGRYFFAKLEQDEQTAYLAIAVGEKYSDVHVIEMKKMETGKVELNLDALGEGLDKLGYVVVKGIYFDLDKTDLKAESMAAIDEVAKLLNQRPDLKLYVVGHTDMQGNLAHNMSLSEGRAKSVVDVLVNQKSIAEDRLEGHGVGPLSPVASNLDESGRAQNRRVVLVQK</sequence>
<dbReference type="PANTHER" id="PTHR30329:SF21">
    <property type="entry name" value="LIPOPROTEIN YIAD-RELATED"/>
    <property type="match status" value="1"/>
</dbReference>
<dbReference type="AlphaFoldDB" id="K6XNM8"/>
<evidence type="ECO:0000259" key="6">
    <source>
        <dbReference type="PROSITE" id="PS51123"/>
    </source>
</evidence>
<dbReference type="PRINTS" id="PR01021">
    <property type="entry name" value="OMPADOMAIN"/>
</dbReference>
<evidence type="ECO:0000256" key="5">
    <source>
        <dbReference type="SAM" id="SignalP"/>
    </source>
</evidence>
<dbReference type="InterPro" id="IPR050330">
    <property type="entry name" value="Bact_OuterMem_StrucFunc"/>
</dbReference>
<accession>K6XNM8</accession>